<keyword evidence="3" id="KW-0067">ATP-binding</keyword>
<name>A0A543HVS8_9MICO</name>
<dbReference type="OrthoDB" id="9803211at2"/>
<dbReference type="GO" id="GO:0006420">
    <property type="term" value="P:arginyl-tRNA aminoacylation"/>
    <property type="evidence" value="ECO:0007669"/>
    <property type="project" value="InterPro"/>
</dbReference>
<dbReference type="Gene3D" id="1.10.730.10">
    <property type="entry name" value="Isoleucyl-tRNA Synthetase, Domain 1"/>
    <property type="match status" value="1"/>
</dbReference>
<evidence type="ECO:0000256" key="3">
    <source>
        <dbReference type="ARBA" id="ARBA00022840"/>
    </source>
</evidence>
<dbReference type="Pfam" id="PF05746">
    <property type="entry name" value="DALR_1"/>
    <property type="match status" value="1"/>
</dbReference>
<dbReference type="InterPro" id="IPR008909">
    <property type="entry name" value="DALR_anticod-bd"/>
</dbReference>
<sequence>MTPEHLRDLLVAVAARAADVGALPEGAEAGPPAGVLFRPAEPRGAGVVADWVTPVAQRWVPLLDTELQPRALARILAQGLSERREVAAVEVGPSGLIAITLDDAVRAGIIEVVHSAPETYAARPGGRYRPVLERPGWRALDDPLRGVQHAHARLCRLLRNAAATGVQQRATDRLEMLNHVPERHLLVAVADLPQRLDAHAGDEHACRQALVNLGRLADAWDHPTRPMLVGDSPEHVHGARMALADTVRVVLRNGLARLGAAAPERM</sequence>
<proteinExistence type="predicted"/>
<organism evidence="5 6">
    <name type="scientific">Humibacillus xanthopallidus</name>
    <dbReference type="NCBI Taxonomy" id="412689"/>
    <lineage>
        <taxon>Bacteria</taxon>
        <taxon>Bacillati</taxon>
        <taxon>Actinomycetota</taxon>
        <taxon>Actinomycetes</taxon>
        <taxon>Micrococcales</taxon>
        <taxon>Intrasporangiaceae</taxon>
        <taxon>Humibacillus</taxon>
    </lineage>
</organism>
<gene>
    <name evidence="5" type="ORF">FBY41_2414</name>
</gene>
<feature type="domain" description="DALR anticodon binding" evidence="4">
    <location>
        <begin position="147"/>
        <end position="266"/>
    </location>
</feature>
<evidence type="ECO:0000313" key="5">
    <source>
        <dbReference type="EMBL" id="TQM62382.1"/>
    </source>
</evidence>
<dbReference type="AlphaFoldDB" id="A0A543HVS8"/>
<evidence type="ECO:0000313" key="6">
    <source>
        <dbReference type="Proteomes" id="UP000316747"/>
    </source>
</evidence>
<keyword evidence="6" id="KW-1185">Reference proteome</keyword>
<protein>
    <submittedName>
        <fullName evidence="5">DALR anticodon binding protein</fullName>
    </submittedName>
</protein>
<dbReference type="Proteomes" id="UP000316747">
    <property type="component" value="Unassembled WGS sequence"/>
</dbReference>
<evidence type="ECO:0000256" key="1">
    <source>
        <dbReference type="ARBA" id="ARBA00022598"/>
    </source>
</evidence>
<dbReference type="RefSeq" id="WP_141844480.1">
    <property type="nucleotide sequence ID" value="NZ_VFPM01000002.1"/>
</dbReference>
<dbReference type="GO" id="GO:0005524">
    <property type="term" value="F:ATP binding"/>
    <property type="evidence" value="ECO:0007669"/>
    <property type="project" value="UniProtKB-KW"/>
</dbReference>
<accession>A0A543HVS8</accession>
<keyword evidence="2" id="KW-0547">Nucleotide-binding</keyword>
<evidence type="ECO:0000259" key="4">
    <source>
        <dbReference type="SMART" id="SM00836"/>
    </source>
</evidence>
<comment type="caution">
    <text evidence="5">The sequence shown here is derived from an EMBL/GenBank/DDBJ whole genome shotgun (WGS) entry which is preliminary data.</text>
</comment>
<dbReference type="EMBL" id="VFPM01000002">
    <property type="protein sequence ID" value="TQM62382.1"/>
    <property type="molecule type" value="Genomic_DNA"/>
</dbReference>
<dbReference type="SUPFAM" id="SSF47323">
    <property type="entry name" value="Anticodon-binding domain of a subclass of class I aminoacyl-tRNA synthetases"/>
    <property type="match status" value="1"/>
</dbReference>
<dbReference type="InterPro" id="IPR009080">
    <property type="entry name" value="tRNAsynth_Ia_anticodon-bd"/>
</dbReference>
<evidence type="ECO:0000256" key="2">
    <source>
        <dbReference type="ARBA" id="ARBA00022741"/>
    </source>
</evidence>
<dbReference type="GO" id="GO:0004814">
    <property type="term" value="F:arginine-tRNA ligase activity"/>
    <property type="evidence" value="ECO:0007669"/>
    <property type="project" value="InterPro"/>
</dbReference>
<keyword evidence="1" id="KW-0436">Ligase</keyword>
<reference evidence="5 6" key="1">
    <citation type="submission" date="2019-06" db="EMBL/GenBank/DDBJ databases">
        <title>Genome sequencing of plant associated microbes to promote plant fitness in Sorghum bicolor and Oryza sativa.</title>
        <authorList>
            <person name="Coleman-Derr D."/>
        </authorList>
    </citation>
    <scope>NUCLEOTIDE SEQUENCE [LARGE SCALE GENOMIC DNA]</scope>
    <source>
        <strain evidence="5 6">KV-663</strain>
    </source>
</reference>
<dbReference type="SMART" id="SM00836">
    <property type="entry name" value="DALR_1"/>
    <property type="match status" value="1"/>
</dbReference>